<dbReference type="Pfam" id="PF13395">
    <property type="entry name" value="HNH_4"/>
    <property type="match status" value="1"/>
</dbReference>
<evidence type="ECO:0000313" key="2">
    <source>
        <dbReference type="EMBL" id="RUO76637.1"/>
    </source>
</evidence>
<evidence type="ECO:0000259" key="1">
    <source>
        <dbReference type="Pfam" id="PF13395"/>
    </source>
</evidence>
<dbReference type="GO" id="GO:0032259">
    <property type="term" value="P:methylation"/>
    <property type="evidence" value="ECO:0007669"/>
    <property type="project" value="UniProtKB-KW"/>
</dbReference>
<protein>
    <submittedName>
        <fullName evidence="2">Methyltransferase type 11</fullName>
    </submittedName>
</protein>
<keyword evidence="3" id="KW-1185">Reference proteome</keyword>
<dbReference type="Gene3D" id="1.10.30.50">
    <property type="match status" value="1"/>
</dbReference>
<dbReference type="CDD" id="cd02440">
    <property type="entry name" value="AdoMet_MTases"/>
    <property type="match status" value="1"/>
</dbReference>
<dbReference type="AlphaFoldDB" id="A0A432ZF92"/>
<dbReference type="Pfam" id="PF13489">
    <property type="entry name" value="Methyltransf_23"/>
    <property type="match status" value="1"/>
</dbReference>
<comment type="caution">
    <text evidence="2">The sequence shown here is derived from an EMBL/GenBank/DDBJ whole genome shotgun (WGS) entry which is preliminary data.</text>
</comment>
<sequence>MAGDPKTLNYYSAHAEDIFNRYEQVSGGVSDFFAASFPTGARVLDIGAGSGRDLRRLLELGYNAYGVEPTDALRERAIATYPILKGRFEKGTLPDSIPFYGGFDGILCSAVLMHLPSNQHFDALVAMRNLLNDHGRLLISIPAERPDIEDNRDTAGRLFETIPPEQLKLLCQRLGLECIDEFNNDDAMGRQGTRWATLLFVKRSKLGQPLDRIESVLRNDKKVATYKLALLRALCDLSERDERAVSWRQNQRIGIPIQHIAECWLQYYWPLVASPQILPQIQSEAKGGKPIKFRASLSALIRAAQQHYGVIHEPELLSLFMLQWRRGQLPDELMNLTQKTLRSIATAIKDGPIKYADDGTMFAYDKASKQVLIDAELWREFCLTGYWVRDSLLLRWAELVERFAHKHLPAVSQGIVMELLLQQTKVGREQSFARKLYLQKSDLRCVWTEQPLPARAMDVDHALPFALWHNNDLWNLQPAAKRVNNQKRDGVPQPSLLRARRDALIENWDYVREQEPTLFAHEVQRTLGAFSPSRWQDDLFNHMKLKAEQAIYSRGAVAWEPRS</sequence>
<gene>
    <name evidence="2" type="ORF">CWI83_06820</name>
</gene>
<dbReference type="InterPro" id="IPR003615">
    <property type="entry name" value="HNH_nuc"/>
</dbReference>
<evidence type="ECO:0000313" key="3">
    <source>
        <dbReference type="Proteomes" id="UP000288279"/>
    </source>
</evidence>
<dbReference type="Proteomes" id="UP000288279">
    <property type="component" value="Unassembled WGS sequence"/>
</dbReference>
<dbReference type="OrthoDB" id="7348755at2"/>
<keyword evidence="2" id="KW-0489">Methyltransferase</keyword>
<dbReference type="CDD" id="cd00085">
    <property type="entry name" value="HNHc"/>
    <property type="match status" value="1"/>
</dbReference>
<keyword evidence="2" id="KW-0808">Transferase</keyword>
<dbReference type="RefSeq" id="WP_126827462.1">
    <property type="nucleotide sequence ID" value="NZ_PIQG01000003.1"/>
</dbReference>
<dbReference type="GO" id="GO:0008168">
    <property type="term" value="F:methyltransferase activity"/>
    <property type="evidence" value="ECO:0007669"/>
    <property type="project" value="UniProtKB-KW"/>
</dbReference>
<proteinExistence type="predicted"/>
<dbReference type="EMBL" id="PIQG01000003">
    <property type="protein sequence ID" value="RUO76637.1"/>
    <property type="molecule type" value="Genomic_DNA"/>
</dbReference>
<dbReference type="Gene3D" id="3.40.50.150">
    <property type="entry name" value="Vaccinia Virus protein VP39"/>
    <property type="match status" value="1"/>
</dbReference>
<feature type="domain" description="HNH nuclease" evidence="1">
    <location>
        <begin position="455"/>
        <end position="492"/>
    </location>
</feature>
<dbReference type="SUPFAM" id="SSF53335">
    <property type="entry name" value="S-adenosyl-L-methionine-dependent methyltransferases"/>
    <property type="match status" value="1"/>
</dbReference>
<accession>A0A432ZF92</accession>
<name>A0A432ZF92_9GAMM</name>
<reference evidence="2 3" key="1">
    <citation type="journal article" date="2011" name="Front. Microbiol.">
        <title>Genomic signatures of strain selection and enhancement in Bacillus atrophaeus var. globigii, a historical biowarfare simulant.</title>
        <authorList>
            <person name="Gibbons H.S."/>
            <person name="Broomall S.M."/>
            <person name="McNew L.A."/>
            <person name="Daligault H."/>
            <person name="Chapman C."/>
            <person name="Bruce D."/>
            <person name="Karavis M."/>
            <person name="Krepps M."/>
            <person name="McGregor P.A."/>
            <person name="Hong C."/>
            <person name="Park K.H."/>
            <person name="Akmal A."/>
            <person name="Feldman A."/>
            <person name="Lin J.S."/>
            <person name="Chang W.E."/>
            <person name="Higgs B.W."/>
            <person name="Demirev P."/>
            <person name="Lindquist J."/>
            <person name="Liem A."/>
            <person name="Fochler E."/>
            <person name="Read T.D."/>
            <person name="Tapia R."/>
            <person name="Johnson S."/>
            <person name="Bishop-Lilly K.A."/>
            <person name="Detter C."/>
            <person name="Han C."/>
            <person name="Sozhamannan S."/>
            <person name="Rosenzweig C.N."/>
            <person name="Skowronski E.W."/>
        </authorList>
    </citation>
    <scope>NUCLEOTIDE SEQUENCE [LARGE SCALE GENOMIC DNA]</scope>
    <source>
        <strain evidence="2 3">PIT1</strain>
    </source>
</reference>
<dbReference type="PANTHER" id="PTHR43861">
    <property type="entry name" value="TRANS-ACONITATE 2-METHYLTRANSFERASE-RELATED"/>
    <property type="match status" value="1"/>
</dbReference>
<organism evidence="2 3">
    <name type="scientific">Pseudidiomarina taiwanensis</name>
    <dbReference type="NCBI Taxonomy" id="337250"/>
    <lineage>
        <taxon>Bacteria</taxon>
        <taxon>Pseudomonadati</taxon>
        <taxon>Pseudomonadota</taxon>
        <taxon>Gammaproteobacteria</taxon>
        <taxon>Alteromonadales</taxon>
        <taxon>Idiomarinaceae</taxon>
        <taxon>Pseudidiomarina</taxon>
    </lineage>
</organism>
<dbReference type="InterPro" id="IPR029063">
    <property type="entry name" value="SAM-dependent_MTases_sf"/>
</dbReference>